<sequence length="142" mass="15729">MSDARTAVGNAARRVVVANPRTRWARSAASSAMPDCGREARWTMAQELDEHTELGAVFVRSLIRAQLRTALLTLAIVTAVVIGLPLLLMTMPALCRSRLYGVPLPWLGLALFVQPLWIAAAARHLRQAERTEREFARLVDRS</sequence>
<evidence type="ECO:0008006" key="4">
    <source>
        <dbReference type="Google" id="ProtNLM"/>
    </source>
</evidence>
<organism evidence="2 3">
    <name type="scientific">Actinomadura barringtoniae</name>
    <dbReference type="NCBI Taxonomy" id="1427535"/>
    <lineage>
        <taxon>Bacteria</taxon>
        <taxon>Bacillati</taxon>
        <taxon>Actinomycetota</taxon>
        <taxon>Actinomycetes</taxon>
        <taxon>Streptosporangiales</taxon>
        <taxon>Thermomonosporaceae</taxon>
        <taxon>Actinomadura</taxon>
    </lineage>
</organism>
<evidence type="ECO:0000313" key="3">
    <source>
        <dbReference type="Proteomes" id="UP000669179"/>
    </source>
</evidence>
<name>A0A939PPV6_9ACTN</name>
<accession>A0A939PPV6</accession>
<dbReference type="EMBL" id="JAGEOJ010000016">
    <property type="protein sequence ID" value="MBO2452506.1"/>
    <property type="molecule type" value="Genomic_DNA"/>
</dbReference>
<keyword evidence="1" id="KW-0812">Transmembrane</keyword>
<gene>
    <name evidence="2" type="ORF">J4573_35820</name>
</gene>
<evidence type="ECO:0000313" key="2">
    <source>
        <dbReference type="EMBL" id="MBO2452506.1"/>
    </source>
</evidence>
<reference evidence="2" key="1">
    <citation type="submission" date="2021-03" db="EMBL/GenBank/DDBJ databases">
        <authorList>
            <person name="Kanchanasin P."/>
            <person name="Saeng-In P."/>
            <person name="Phongsopitanun W."/>
            <person name="Yuki M."/>
            <person name="Kudo T."/>
            <person name="Ohkuma M."/>
            <person name="Tanasupawat S."/>
        </authorList>
    </citation>
    <scope>NUCLEOTIDE SEQUENCE</scope>
    <source>
        <strain evidence="2">GKU 128</strain>
    </source>
</reference>
<dbReference type="Proteomes" id="UP000669179">
    <property type="component" value="Unassembled WGS sequence"/>
</dbReference>
<dbReference type="RefSeq" id="WP_208260519.1">
    <property type="nucleotide sequence ID" value="NZ_JAGEOJ010000016.1"/>
</dbReference>
<feature type="transmembrane region" description="Helical" evidence="1">
    <location>
        <begin position="70"/>
        <end position="94"/>
    </location>
</feature>
<keyword evidence="3" id="KW-1185">Reference proteome</keyword>
<evidence type="ECO:0000256" key="1">
    <source>
        <dbReference type="SAM" id="Phobius"/>
    </source>
</evidence>
<keyword evidence="1" id="KW-0472">Membrane</keyword>
<comment type="caution">
    <text evidence="2">The sequence shown here is derived from an EMBL/GenBank/DDBJ whole genome shotgun (WGS) entry which is preliminary data.</text>
</comment>
<feature type="transmembrane region" description="Helical" evidence="1">
    <location>
        <begin position="106"/>
        <end position="125"/>
    </location>
</feature>
<keyword evidence="1" id="KW-1133">Transmembrane helix</keyword>
<proteinExistence type="predicted"/>
<protein>
    <recommendedName>
        <fullName evidence="4">DUF485 domain-containing protein</fullName>
    </recommendedName>
</protein>
<dbReference type="AlphaFoldDB" id="A0A939PPV6"/>